<proteinExistence type="predicted"/>
<sequence length="226" mass="26424">MYFSNKASSFSNAETNTDLNMQYDSMIHVEQMSKMNNTKIRLYCQLAEYEGKLPNFNELLFDPSSLGRYKNFVGASSKIANYIKLLDPKIRKEFIVEEKYDDYLKQSSNTKKECDRIKALIDQHNSIYTLNLKGIEGIEYSRKNNQKKRIPCKLTSISTARQSESTTNEYIKDVDLRRIHATQRGRKVKVKPLKYKQQSELIFNDSPRSVPLQPVRRSQLYQLLVN</sequence>
<gene>
    <name evidence="1" type="ORF">PPENT_87.1.T0110121</name>
</gene>
<dbReference type="EMBL" id="CAJJDO010000011">
    <property type="protein sequence ID" value="CAD8142401.1"/>
    <property type="molecule type" value="Genomic_DNA"/>
</dbReference>
<reference evidence="1" key="1">
    <citation type="submission" date="2021-01" db="EMBL/GenBank/DDBJ databases">
        <authorList>
            <consortium name="Genoscope - CEA"/>
            <person name="William W."/>
        </authorList>
    </citation>
    <scope>NUCLEOTIDE SEQUENCE</scope>
</reference>
<comment type="caution">
    <text evidence="1">The sequence shown here is derived from an EMBL/GenBank/DDBJ whole genome shotgun (WGS) entry which is preliminary data.</text>
</comment>
<organism evidence="1 2">
    <name type="scientific">Paramecium pentaurelia</name>
    <dbReference type="NCBI Taxonomy" id="43138"/>
    <lineage>
        <taxon>Eukaryota</taxon>
        <taxon>Sar</taxon>
        <taxon>Alveolata</taxon>
        <taxon>Ciliophora</taxon>
        <taxon>Intramacronucleata</taxon>
        <taxon>Oligohymenophorea</taxon>
        <taxon>Peniculida</taxon>
        <taxon>Parameciidae</taxon>
        <taxon>Paramecium</taxon>
    </lineage>
</organism>
<accession>A0A8S1SLQ1</accession>
<evidence type="ECO:0000313" key="1">
    <source>
        <dbReference type="EMBL" id="CAD8142401.1"/>
    </source>
</evidence>
<protein>
    <submittedName>
        <fullName evidence="1">Uncharacterized protein</fullName>
    </submittedName>
</protein>
<dbReference type="AlphaFoldDB" id="A0A8S1SLQ1"/>
<dbReference type="Proteomes" id="UP000689195">
    <property type="component" value="Unassembled WGS sequence"/>
</dbReference>
<evidence type="ECO:0000313" key="2">
    <source>
        <dbReference type="Proteomes" id="UP000689195"/>
    </source>
</evidence>
<name>A0A8S1SLQ1_9CILI</name>
<dbReference type="OrthoDB" id="301003at2759"/>
<keyword evidence="2" id="KW-1185">Reference proteome</keyword>